<gene>
    <name evidence="2" type="ORF">R3P38DRAFT_2796743</name>
</gene>
<reference evidence="2 3" key="1">
    <citation type="journal article" date="2024" name="J Genomics">
        <title>Draft genome sequencing and assembly of Favolaschia claudopus CIRM-BRFM 2984 isolated from oak limbs.</title>
        <authorList>
            <person name="Navarro D."/>
            <person name="Drula E."/>
            <person name="Chaduli D."/>
            <person name="Cazenave R."/>
            <person name="Ahrendt S."/>
            <person name="Wang J."/>
            <person name="Lipzen A."/>
            <person name="Daum C."/>
            <person name="Barry K."/>
            <person name="Grigoriev I.V."/>
            <person name="Favel A."/>
            <person name="Rosso M.N."/>
            <person name="Martin F."/>
        </authorList>
    </citation>
    <scope>NUCLEOTIDE SEQUENCE [LARGE SCALE GENOMIC DNA]</scope>
    <source>
        <strain evidence="2 3">CIRM-BRFM 2984</strain>
    </source>
</reference>
<dbReference type="Proteomes" id="UP001362999">
    <property type="component" value="Unassembled WGS sequence"/>
</dbReference>
<dbReference type="AlphaFoldDB" id="A0AAW0A486"/>
<evidence type="ECO:0000313" key="2">
    <source>
        <dbReference type="EMBL" id="KAK7000937.1"/>
    </source>
</evidence>
<organism evidence="2 3">
    <name type="scientific">Favolaschia claudopus</name>
    <dbReference type="NCBI Taxonomy" id="2862362"/>
    <lineage>
        <taxon>Eukaryota</taxon>
        <taxon>Fungi</taxon>
        <taxon>Dikarya</taxon>
        <taxon>Basidiomycota</taxon>
        <taxon>Agaricomycotina</taxon>
        <taxon>Agaricomycetes</taxon>
        <taxon>Agaricomycetidae</taxon>
        <taxon>Agaricales</taxon>
        <taxon>Marasmiineae</taxon>
        <taxon>Mycenaceae</taxon>
        <taxon>Favolaschia</taxon>
    </lineage>
</organism>
<evidence type="ECO:0000256" key="1">
    <source>
        <dbReference type="SAM" id="MobiDB-lite"/>
    </source>
</evidence>
<comment type="caution">
    <text evidence="2">The sequence shown here is derived from an EMBL/GenBank/DDBJ whole genome shotgun (WGS) entry which is preliminary data.</text>
</comment>
<accession>A0AAW0A486</accession>
<evidence type="ECO:0000313" key="3">
    <source>
        <dbReference type="Proteomes" id="UP001362999"/>
    </source>
</evidence>
<sequence>MGTRRVYQRSSPIVVGNEQETNRVPHNEVELKVWALKSELTLPAELKNALQRSRLRKANRQGRILKVLKTRQRKAGTQCEVERLVNQARKTNVARIPFVETEGIPFGNPPETIHRHPFVKSLSFRKTIHLSRIEASESLERGRRGLRGAWAHPRPPRVELQGSRAKVERREPRRRHAACYKQRSRESGAASFPTAERMRWKRRRELAGVTRGGSAEFRVVCWTWAAKQEIDRSAQSRRRRTSTASVDGGVGEEGLRSVPDAVDSCGADVHAHRRRWKIVEEEDKRSVGDHGDNAD</sequence>
<name>A0AAW0A486_9AGAR</name>
<feature type="region of interest" description="Disordered" evidence="1">
    <location>
        <begin position="232"/>
        <end position="273"/>
    </location>
</feature>
<keyword evidence="3" id="KW-1185">Reference proteome</keyword>
<proteinExistence type="predicted"/>
<feature type="region of interest" description="Disordered" evidence="1">
    <location>
        <begin position="147"/>
        <end position="195"/>
    </location>
</feature>
<protein>
    <submittedName>
        <fullName evidence="2">Uncharacterized protein</fullName>
    </submittedName>
</protein>
<dbReference type="EMBL" id="JAWWNJ010000086">
    <property type="protein sequence ID" value="KAK7000937.1"/>
    <property type="molecule type" value="Genomic_DNA"/>
</dbReference>